<dbReference type="OrthoDB" id="3631322at2759"/>
<evidence type="ECO:0000313" key="3">
    <source>
        <dbReference type="Proteomes" id="UP000230605"/>
    </source>
</evidence>
<sequence>MTSHNQINATQDIVQQLPGEVVAHIASYTDNESLSNLRLTSQDAADKTASEFAKRHLKVLDLKLPVTKEESFSSGLPCPLVDEEFSTTVKFIEQNDLGGYVQRITFSEESDQDDFSIECRIRLRIFFLQLTSLRAISVKFQCVPAAKFFLSFLATVPKIPLTELNLHGASINSASQLMPVLRNFSASLNRIHFEGVRMPRKDWIRVFNYIRDGMNVNRLCLYKVQATEDKDDEMLLDSVLPENEQYYVCDPESKEWWHITKEFTIMHGQAGVKDGLGDVITLMERVS</sequence>
<dbReference type="EMBL" id="LKMD01000106">
    <property type="protein sequence ID" value="PIA92407.1"/>
    <property type="molecule type" value="Genomic_DNA"/>
</dbReference>
<dbReference type="AlphaFoldDB" id="A0A2G5HIL9"/>
<protein>
    <recommendedName>
        <fullName evidence="5">F-box domain-containing protein</fullName>
    </recommendedName>
</protein>
<evidence type="ECO:0000313" key="2">
    <source>
        <dbReference type="EMBL" id="WPB06203.1"/>
    </source>
</evidence>
<evidence type="ECO:0000313" key="1">
    <source>
        <dbReference type="EMBL" id="PIA92407.1"/>
    </source>
</evidence>
<reference evidence="2 4" key="2">
    <citation type="submission" date="2023-09" db="EMBL/GenBank/DDBJ databases">
        <title>Complete-Gapless Cercospora beticola genome.</title>
        <authorList>
            <person name="Wyatt N.A."/>
            <person name="Spanner R.E."/>
            <person name="Bolton M.D."/>
        </authorList>
    </citation>
    <scope>NUCLEOTIDE SEQUENCE [LARGE SCALE GENOMIC DNA]</scope>
    <source>
        <strain evidence="2">Cb09-40</strain>
    </source>
</reference>
<proteinExistence type="predicted"/>
<gene>
    <name evidence="1" type="ORF">CB0940_09479</name>
    <name evidence="2" type="ORF">RHO25_010860</name>
</gene>
<evidence type="ECO:0000313" key="4">
    <source>
        <dbReference type="Proteomes" id="UP001302367"/>
    </source>
</evidence>
<accession>A0A2G5HIL9</accession>
<evidence type="ECO:0008006" key="5">
    <source>
        <dbReference type="Google" id="ProtNLM"/>
    </source>
</evidence>
<dbReference type="EMBL" id="CP134190">
    <property type="protein sequence ID" value="WPB06203.1"/>
    <property type="molecule type" value="Genomic_DNA"/>
</dbReference>
<dbReference type="Proteomes" id="UP001302367">
    <property type="component" value="Chromosome 7"/>
</dbReference>
<dbReference type="Proteomes" id="UP000230605">
    <property type="component" value="Chromosome 7"/>
</dbReference>
<organism evidence="1 3">
    <name type="scientific">Cercospora beticola</name>
    <name type="common">Sugarbeet leaf spot fungus</name>
    <dbReference type="NCBI Taxonomy" id="122368"/>
    <lineage>
        <taxon>Eukaryota</taxon>
        <taxon>Fungi</taxon>
        <taxon>Dikarya</taxon>
        <taxon>Ascomycota</taxon>
        <taxon>Pezizomycotina</taxon>
        <taxon>Dothideomycetes</taxon>
        <taxon>Dothideomycetidae</taxon>
        <taxon>Mycosphaerellales</taxon>
        <taxon>Mycosphaerellaceae</taxon>
        <taxon>Cercospora</taxon>
    </lineage>
</organism>
<reference evidence="1 3" key="1">
    <citation type="submission" date="2015-10" db="EMBL/GenBank/DDBJ databases">
        <title>The cercosporin biosynthetic gene cluster was horizontally transferred to several fungal lineages and shown to be expanded in Cercospora beticola based on microsynteny with recipient genomes.</title>
        <authorList>
            <person name="De Jonge R."/>
            <person name="Ebert M.K."/>
            <person name="Suttle J.C."/>
            <person name="Jurick Ii W.M."/>
            <person name="Secor G.A."/>
            <person name="Thomma B.P."/>
            <person name="Van De Peer Y."/>
            <person name="Bolton M.D."/>
        </authorList>
    </citation>
    <scope>NUCLEOTIDE SEQUENCE [LARGE SCALE GENOMIC DNA]</scope>
    <source>
        <strain evidence="1 3">09-40</strain>
    </source>
</reference>
<keyword evidence="4" id="KW-1185">Reference proteome</keyword>
<name>A0A2G5HIL9_CERBT</name>